<dbReference type="SUPFAM" id="SSF53335">
    <property type="entry name" value="S-adenosyl-L-methionine-dependent methyltransferases"/>
    <property type="match status" value="1"/>
</dbReference>
<accession>A0A239MDL3</accession>
<gene>
    <name evidence="1" type="ORF">SAMN05443665_1027101</name>
</gene>
<evidence type="ECO:0000313" key="2">
    <source>
        <dbReference type="Proteomes" id="UP000198318"/>
    </source>
</evidence>
<dbReference type="InterPro" id="IPR006764">
    <property type="entry name" value="SAM_dep_MeTrfase_SAV2177_type"/>
</dbReference>
<proteinExistence type="predicted"/>
<reference evidence="1 2" key="1">
    <citation type="submission" date="2017-06" db="EMBL/GenBank/DDBJ databases">
        <authorList>
            <person name="Kim H.J."/>
            <person name="Triplett B.A."/>
        </authorList>
    </citation>
    <scope>NUCLEOTIDE SEQUENCE [LARGE SCALE GENOMIC DNA]</scope>
    <source>
        <strain evidence="1 2">DSM 44715</strain>
    </source>
</reference>
<dbReference type="PIRSF" id="PIRSF017393">
    <property type="entry name" value="MTase_SAV2177"/>
    <property type="match status" value="1"/>
</dbReference>
<dbReference type="Gene3D" id="3.40.50.150">
    <property type="entry name" value="Vaccinia Virus protein VP39"/>
    <property type="match status" value="1"/>
</dbReference>
<dbReference type="EMBL" id="FZOR01000027">
    <property type="protein sequence ID" value="SNT40806.1"/>
    <property type="molecule type" value="Genomic_DNA"/>
</dbReference>
<evidence type="ECO:0000313" key="1">
    <source>
        <dbReference type="EMBL" id="SNT40806.1"/>
    </source>
</evidence>
<name>A0A239MDL3_9ACTN</name>
<keyword evidence="1" id="KW-0808">Transferase</keyword>
<dbReference type="GO" id="GO:0032259">
    <property type="term" value="P:methylation"/>
    <property type="evidence" value="ECO:0007669"/>
    <property type="project" value="UniProtKB-KW"/>
</dbReference>
<dbReference type="CDD" id="cd02440">
    <property type="entry name" value="AdoMet_MTases"/>
    <property type="match status" value="1"/>
</dbReference>
<dbReference type="Proteomes" id="UP000198318">
    <property type="component" value="Unassembled WGS sequence"/>
</dbReference>
<dbReference type="GO" id="GO:0008168">
    <property type="term" value="F:methyltransferase activity"/>
    <property type="evidence" value="ECO:0007669"/>
    <property type="project" value="UniProtKB-KW"/>
</dbReference>
<sequence>MLTCSCIVRDMPGRKSPGSGRTGEKTLDIVDPTTPNVPRMYDYLLGGKDNYAVDREAVEEVVRHAPDTPFLARENRAFLRRAVRFLAESGIRQFIDIGSGLPTQGNVHEIAHQVAPDARVVYVDIEPVVLVHGRALLAATPEVTVIHGDARHPGAILADPELNDLIDFDRPVAVLMLAVLHFIDDAADPPGIVARLRSALAPGSYLAVSHVTADFDADRRVREAGAVYEKATYQITLRSRADVLRLFEGFELVEPGLTTLSLWRPDPRATVPPGAERQWCYAGVGRKPE</sequence>
<dbReference type="InterPro" id="IPR029063">
    <property type="entry name" value="SAM-dependent_MTases_sf"/>
</dbReference>
<keyword evidence="2" id="KW-1185">Reference proteome</keyword>
<dbReference type="Pfam" id="PF04672">
    <property type="entry name" value="Methyltransf_19"/>
    <property type="match status" value="1"/>
</dbReference>
<protein>
    <submittedName>
        <fullName evidence="1">S-adenosyl methyltransferase</fullName>
    </submittedName>
</protein>
<keyword evidence="1" id="KW-0489">Methyltransferase</keyword>
<organism evidence="1 2">
    <name type="scientific">Actinomadura meyerae</name>
    <dbReference type="NCBI Taxonomy" id="240840"/>
    <lineage>
        <taxon>Bacteria</taxon>
        <taxon>Bacillati</taxon>
        <taxon>Actinomycetota</taxon>
        <taxon>Actinomycetes</taxon>
        <taxon>Streptosporangiales</taxon>
        <taxon>Thermomonosporaceae</taxon>
        <taxon>Actinomadura</taxon>
    </lineage>
</organism>
<dbReference type="AlphaFoldDB" id="A0A239MDL3"/>